<dbReference type="GO" id="GO:0008422">
    <property type="term" value="F:beta-glucosidase activity"/>
    <property type="evidence" value="ECO:0007669"/>
    <property type="project" value="TreeGrafter"/>
</dbReference>
<dbReference type="InterPro" id="IPR050386">
    <property type="entry name" value="Glycosyl_hydrolase_5"/>
</dbReference>
<dbReference type="Pfam" id="PF00150">
    <property type="entry name" value="Cellulase"/>
    <property type="match status" value="1"/>
</dbReference>
<keyword evidence="5 7" id="KW-0326">Glycosidase</keyword>
<dbReference type="OrthoDB" id="9800955at2"/>
<evidence type="ECO:0000313" key="11">
    <source>
        <dbReference type="Proteomes" id="UP000184130"/>
    </source>
</evidence>
<dbReference type="Proteomes" id="UP000184130">
    <property type="component" value="Unassembled WGS sequence"/>
</dbReference>
<proteinExistence type="inferred from homology"/>
<feature type="chain" id="PRO_5009921333" evidence="8">
    <location>
        <begin position="25"/>
        <end position="395"/>
    </location>
</feature>
<evidence type="ECO:0000259" key="9">
    <source>
        <dbReference type="Pfam" id="PF00150"/>
    </source>
</evidence>
<evidence type="ECO:0000256" key="8">
    <source>
        <dbReference type="SAM" id="SignalP"/>
    </source>
</evidence>
<sequence>MKRKWISLWYGLLMAAIIPVAVTAQPTAKEWNKDVVGWNLGNQFECSAPGQDGESMFIGMPDNSIKAETSWGNPVVTKKTIKAVKDAGFNAVRIPIRWQCHITNAAAMSIDKAWLTRVKEVVDWCLANNLKVIINTHHEKWLEGRPTNQYKEENNQKLALLWLNIASEFAKYDYRVAFAGTNEVHIKDNWGKPEAENLAVQNSYNQTFIDVVRATGGNNTKRHLIVQTYVCNPDFGINNGDFIIPTDVEGNGLDYMSVEFHYYTPWDYAGECKYNYWGVSNKDKGEISPNDENSMTDFFDRVVDTWSNKGLGIVVGEWGVTDRQKSGQTDLIHENMTYYCRFLVSETRKRGFSTFVWDNNSFGSGSEHFGIFDRNKGMKVKAVWTLQGIMEGKGV</sequence>
<dbReference type="InterPro" id="IPR017853">
    <property type="entry name" value="GH"/>
</dbReference>
<evidence type="ECO:0000256" key="2">
    <source>
        <dbReference type="ARBA" id="ARBA00022801"/>
    </source>
</evidence>
<gene>
    <name evidence="10" type="ORF">SAMN05216463_10921</name>
</gene>
<keyword evidence="2 7" id="KW-0378">Hydrolase</keyword>
<dbReference type="Gene3D" id="3.20.20.80">
    <property type="entry name" value="Glycosidases"/>
    <property type="match status" value="1"/>
</dbReference>
<reference evidence="10 11" key="1">
    <citation type="submission" date="2016-11" db="EMBL/GenBank/DDBJ databases">
        <authorList>
            <person name="Jaros S."/>
            <person name="Januszkiewicz K."/>
            <person name="Wedrychowicz H."/>
        </authorList>
    </citation>
    <scope>NUCLEOTIDE SEQUENCE [LARGE SCALE GENOMIC DNA]</scope>
    <source>
        <strain evidence="10 11">KHT3</strain>
    </source>
</reference>
<dbReference type="SUPFAM" id="SSF51445">
    <property type="entry name" value="(Trans)glycosidases"/>
    <property type="match status" value="1"/>
</dbReference>
<dbReference type="PANTHER" id="PTHR31297">
    <property type="entry name" value="GLUCAN ENDO-1,6-BETA-GLUCOSIDASE B"/>
    <property type="match status" value="1"/>
</dbReference>
<feature type="domain" description="Glycoside hydrolase family 5" evidence="9">
    <location>
        <begin position="63"/>
        <end position="362"/>
    </location>
</feature>
<dbReference type="InterPro" id="IPR001547">
    <property type="entry name" value="Glyco_hydro_5"/>
</dbReference>
<protein>
    <submittedName>
        <fullName evidence="10">Endoglucanase</fullName>
    </submittedName>
</protein>
<evidence type="ECO:0000256" key="6">
    <source>
        <dbReference type="ARBA" id="ARBA00023326"/>
    </source>
</evidence>
<keyword evidence="3" id="KW-0136">Cellulose degradation</keyword>
<comment type="similarity">
    <text evidence="1 7">Belongs to the glycosyl hydrolase 5 (cellulase A) family.</text>
</comment>
<accession>A0A1M6UF19</accession>
<evidence type="ECO:0000256" key="5">
    <source>
        <dbReference type="ARBA" id="ARBA00023295"/>
    </source>
</evidence>
<evidence type="ECO:0000313" key="10">
    <source>
        <dbReference type="EMBL" id="SHK67648.1"/>
    </source>
</evidence>
<keyword evidence="4" id="KW-0119">Carbohydrate metabolism</keyword>
<dbReference type="GO" id="GO:0005576">
    <property type="term" value="C:extracellular region"/>
    <property type="evidence" value="ECO:0007669"/>
    <property type="project" value="TreeGrafter"/>
</dbReference>
<dbReference type="AlphaFoldDB" id="A0A1M6UF19"/>
<organism evidence="10 11">
    <name type="scientific">Xylanibacter ruminicola</name>
    <name type="common">Prevotella ruminicola</name>
    <dbReference type="NCBI Taxonomy" id="839"/>
    <lineage>
        <taxon>Bacteria</taxon>
        <taxon>Pseudomonadati</taxon>
        <taxon>Bacteroidota</taxon>
        <taxon>Bacteroidia</taxon>
        <taxon>Bacteroidales</taxon>
        <taxon>Prevotellaceae</taxon>
        <taxon>Xylanibacter</taxon>
    </lineage>
</organism>
<dbReference type="GO" id="GO:0009986">
    <property type="term" value="C:cell surface"/>
    <property type="evidence" value="ECO:0007669"/>
    <property type="project" value="TreeGrafter"/>
</dbReference>
<evidence type="ECO:0000256" key="3">
    <source>
        <dbReference type="ARBA" id="ARBA00023001"/>
    </source>
</evidence>
<dbReference type="EMBL" id="FRBD01000009">
    <property type="protein sequence ID" value="SHK67648.1"/>
    <property type="molecule type" value="Genomic_DNA"/>
</dbReference>
<dbReference type="PANTHER" id="PTHR31297:SF41">
    <property type="entry name" value="ENDOGLUCANASE, PUTATIVE (AFU_ORTHOLOGUE AFUA_5G01830)-RELATED"/>
    <property type="match status" value="1"/>
</dbReference>
<keyword evidence="8" id="KW-0732">Signal</keyword>
<evidence type="ECO:0000256" key="4">
    <source>
        <dbReference type="ARBA" id="ARBA00023277"/>
    </source>
</evidence>
<name>A0A1M6UF19_XYLRU</name>
<feature type="signal peptide" evidence="8">
    <location>
        <begin position="1"/>
        <end position="24"/>
    </location>
</feature>
<dbReference type="GO" id="GO:0030245">
    <property type="term" value="P:cellulose catabolic process"/>
    <property type="evidence" value="ECO:0007669"/>
    <property type="project" value="UniProtKB-KW"/>
</dbReference>
<evidence type="ECO:0000256" key="7">
    <source>
        <dbReference type="RuleBase" id="RU361153"/>
    </source>
</evidence>
<evidence type="ECO:0000256" key="1">
    <source>
        <dbReference type="ARBA" id="ARBA00005641"/>
    </source>
</evidence>
<keyword evidence="6" id="KW-0624">Polysaccharide degradation</keyword>